<accession>A0A0M3WPX0</accession>
<dbReference type="GO" id="GO:0005615">
    <property type="term" value="C:extracellular space"/>
    <property type="evidence" value="ECO:0007669"/>
    <property type="project" value="UniProtKB-KW"/>
</dbReference>
<dbReference type="PANTHER" id="PTHR11471">
    <property type="entry name" value="TUMOR NECROSIS FACTOR FAMILY MEMBER"/>
    <property type="match status" value="1"/>
</dbReference>
<organism evidence="7">
    <name type="scientific">Protopterus annectens</name>
    <name type="common">African lungfish</name>
    <dbReference type="NCBI Taxonomy" id="7888"/>
    <lineage>
        <taxon>Eukaryota</taxon>
        <taxon>Metazoa</taxon>
        <taxon>Chordata</taxon>
        <taxon>Craniata</taxon>
        <taxon>Vertebrata</taxon>
        <taxon>Euteleostomi</taxon>
        <taxon>Dipnomorpha</taxon>
        <taxon>Ceratodontiformes</taxon>
        <taxon>Lepidosirenoidei</taxon>
        <taxon>Protopteridae</taxon>
        <taxon>Protopterus</taxon>
    </lineage>
</organism>
<dbReference type="InterPro" id="IPR006052">
    <property type="entry name" value="TNF_dom"/>
</dbReference>
<feature type="non-terminal residue" evidence="7">
    <location>
        <position position="159"/>
    </location>
</feature>
<keyword evidence="4 5" id="KW-0472">Membrane</keyword>
<dbReference type="EMBL" id="KP196354">
    <property type="protein sequence ID" value="AKL90487.1"/>
    <property type="molecule type" value="mRNA"/>
</dbReference>
<comment type="subcellular location">
    <subcellularLocation>
        <location evidence="1">Membrane</location>
    </subcellularLocation>
</comment>
<dbReference type="GO" id="GO:0005125">
    <property type="term" value="F:cytokine activity"/>
    <property type="evidence" value="ECO:0007669"/>
    <property type="project" value="UniProtKB-KW"/>
</dbReference>
<dbReference type="GO" id="GO:0016020">
    <property type="term" value="C:membrane"/>
    <property type="evidence" value="ECO:0007669"/>
    <property type="project" value="UniProtKB-SubCell"/>
</dbReference>
<protein>
    <submittedName>
        <fullName evidence="7">TNFSF14</fullName>
    </submittedName>
</protein>
<reference evidence="7" key="1">
    <citation type="journal article" date="2015" name="Curr. Biol.">
        <title>African Lungfish Reveal the Evolutionary Origins of Organized Mucosal Lymphoid Tissue in Vertebrates.</title>
        <authorList>
            <person name="Tacchi L."/>
            <person name="Larragoite E.T."/>
            <person name="Munoz P."/>
            <person name="Amemiya C.T."/>
            <person name="Salinas I."/>
        </authorList>
    </citation>
    <scope>NUCLEOTIDE SEQUENCE</scope>
</reference>
<proteinExistence type="evidence at transcript level"/>
<dbReference type="AlphaFoldDB" id="A0A0M3WPX0"/>
<keyword evidence="3" id="KW-0202">Cytokine</keyword>
<feature type="transmembrane region" description="Helical" evidence="5">
    <location>
        <begin position="12"/>
        <end position="30"/>
    </location>
</feature>
<dbReference type="Gene3D" id="2.60.120.40">
    <property type="match status" value="1"/>
</dbReference>
<dbReference type="Pfam" id="PF00229">
    <property type="entry name" value="TNF"/>
    <property type="match status" value="1"/>
</dbReference>
<evidence type="ECO:0000256" key="3">
    <source>
        <dbReference type="ARBA" id="ARBA00022514"/>
    </source>
</evidence>
<evidence type="ECO:0000259" key="6">
    <source>
        <dbReference type="PROSITE" id="PS50049"/>
    </source>
</evidence>
<sequence length="159" mass="18112">RKKNCQFLQPLLLFLVILALGGVLVEGYFLREMRSRLDSTTSEISTGANASFEKIIQERKSDPEKPAAHLTGCNCSPSDGDLLYWEDKKGLAFKSQTGYHNGALLIKKTGYYYVYSKLMLGEVECIDTKMKLFKHIVVKRNDKYPSEITLMSSRRFLCI</sequence>
<dbReference type="InterPro" id="IPR008983">
    <property type="entry name" value="Tumour_necrosis_fac-like_dom"/>
</dbReference>
<dbReference type="PROSITE" id="PS50049">
    <property type="entry name" value="THD_2"/>
    <property type="match status" value="1"/>
</dbReference>
<dbReference type="GO" id="GO:0005164">
    <property type="term" value="F:tumor necrosis factor receptor binding"/>
    <property type="evidence" value="ECO:0007669"/>
    <property type="project" value="InterPro"/>
</dbReference>
<dbReference type="GO" id="GO:0006955">
    <property type="term" value="P:immune response"/>
    <property type="evidence" value="ECO:0007669"/>
    <property type="project" value="InterPro"/>
</dbReference>
<evidence type="ECO:0000313" key="7">
    <source>
        <dbReference type="EMBL" id="AKL90487.1"/>
    </source>
</evidence>
<dbReference type="PANTHER" id="PTHR11471:SF34">
    <property type="entry name" value="TUMOR NECROSIS FACTOR LIGAND SUPERFAMILY MEMBER 14"/>
    <property type="match status" value="1"/>
</dbReference>
<feature type="domain" description="THD" evidence="6">
    <location>
        <begin position="66"/>
        <end position="159"/>
    </location>
</feature>
<comment type="similarity">
    <text evidence="2">Belongs to the tumor necrosis factor family.</text>
</comment>
<keyword evidence="5" id="KW-0812">Transmembrane</keyword>
<dbReference type="SUPFAM" id="SSF49842">
    <property type="entry name" value="TNF-like"/>
    <property type="match status" value="1"/>
</dbReference>
<evidence type="ECO:0000256" key="4">
    <source>
        <dbReference type="ARBA" id="ARBA00023136"/>
    </source>
</evidence>
<evidence type="ECO:0000256" key="5">
    <source>
        <dbReference type="SAM" id="Phobius"/>
    </source>
</evidence>
<feature type="non-terminal residue" evidence="7">
    <location>
        <position position="1"/>
    </location>
</feature>
<keyword evidence="5" id="KW-1133">Transmembrane helix</keyword>
<evidence type="ECO:0000256" key="1">
    <source>
        <dbReference type="ARBA" id="ARBA00004370"/>
    </source>
</evidence>
<evidence type="ECO:0000256" key="2">
    <source>
        <dbReference type="ARBA" id="ARBA00008670"/>
    </source>
</evidence>
<name>A0A0M3WPX0_PROAN</name>